<dbReference type="InterPro" id="IPR002201">
    <property type="entry name" value="Glyco_trans_9"/>
</dbReference>
<protein>
    <submittedName>
        <fullName evidence="3">Glycosyl transferase family 9</fullName>
    </submittedName>
</protein>
<dbReference type="EMBL" id="ABOX02000011">
    <property type="protein sequence ID" value="EEF61239.1"/>
    <property type="molecule type" value="Genomic_DNA"/>
</dbReference>
<dbReference type="Proteomes" id="UP000003688">
    <property type="component" value="Unassembled WGS sequence"/>
</dbReference>
<dbReference type="AlphaFoldDB" id="B9XG77"/>
<comment type="caution">
    <text evidence="3">The sequence shown here is derived from an EMBL/GenBank/DDBJ whole genome shotgun (WGS) entry which is preliminary data.</text>
</comment>
<dbReference type="PANTHER" id="PTHR30160:SF1">
    <property type="entry name" value="LIPOPOLYSACCHARIDE 1,2-N-ACETYLGLUCOSAMINETRANSFERASE-RELATED"/>
    <property type="match status" value="1"/>
</dbReference>
<dbReference type="RefSeq" id="WP_007414823.1">
    <property type="nucleotide sequence ID" value="NZ_ABOX02000011.1"/>
</dbReference>
<evidence type="ECO:0000313" key="4">
    <source>
        <dbReference type="Proteomes" id="UP000003688"/>
    </source>
</evidence>
<gene>
    <name evidence="3" type="ORF">Cflav_PD3956</name>
</gene>
<proteinExistence type="predicted"/>
<dbReference type="GO" id="GO:0005829">
    <property type="term" value="C:cytosol"/>
    <property type="evidence" value="ECO:0007669"/>
    <property type="project" value="TreeGrafter"/>
</dbReference>
<dbReference type="OrthoDB" id="9768048at2"/>
<name>B9XG77_PEDPL</name>
<dbReference type="Gene3D" id="3.40.50.2000">
    <property type="entry name" value="Glycogen Phosphorylase B"/>
    <property type="match status" value="2"/>
</dbReference>
<accession>B9XG77</accession>
<dbReference type="GO" id="GO:0008713">
    <property type="term" value="F:ADP-heptose-lipopolysaccharide heptosyltransferase activity"/>
    <property type="evidence" value="ECO:0007669"/>
    <property type="project" value="TreeGrafter"/>
</dbReference>
<keyword evidence="1" id="KW-0328">Glycosyltransferase</keyword>
<dbReference type="InterPro" id="IPR051199">
    <property type="entry name" value="LPS_LOS_Heptosyltrfase"/>
</dbReference>
<evidence type="ECO:0000313" key="3">
    <source>
        <dbReference type="EMBL" id="EEF61239.1"/>
    </source>
</evidence>
<organism evidence="3 4">
    <name type="scientific">Pedosphaera parvula (strain Ellin514)</name>
    <dbReference type="NCBI Taxonomy" id="320771"/>
    <lineage>
        <taxon>Bacteria</taxon>
        <taxon>Pseudomonadati</taxon>
        <taxon>Verrucomicrobiota</taxon>
        <taxon>Pedosphaerae</taxon>
        <taxon>Pedosphaerales</taxon>
        <taxon>Pedosphaeraceae</taxon>
        <taxon>Pedosphaera</taxon>
    </lineage>
</organism>
<dbReference type="CDD" id="cd03789">
    <property type="entry name" value="GT9_LPS_heptosyltransferase"/>
    <property type="match status" value="1"/>
</dbReference>
<reference evidence="3 4" key="1">
    <citation type="journal article" date="2011" name="J. Bacteriol.">
        <title>Genome sequence of 'Pedosphaera parvula' Ellin514, an aerobic Verrucomicrobial isolate from pasture soil.</title>
        <authorList>
            <person name="Kant R."/>
            <person name="van Passel M.W."/>
            <person name="Sangwan P."/>
            <person name="Palva A."/>
            <person name="Lucas S."/>
            <person name="Copeland A."/>
            <person name="Lapidus A."/>
            <person name="Glavina Del Rio T."/>
            <person name="Dalin E."/>
            <person name="Tice H."/>
            <person name="Bruce D."/>
            <person name="Goodwin L."/>
            <person name="Pitluck S."/>
            <person name="Chertkov O."/>
            <person name="Larimer F.W."/>
            <person name="Land M.L."/>
            <person name="Hauser L."/>
            <person name="Brettin T.S."/>
            <person name="Detter J.C."/>
            <person name="Han S."/>
            <person name="de Vos W.M."/>
            <person name="Janssen P.H."/>
            <person name="Smidt H."/>
        </authorList>
    </citation>
    <scope>NUCLEOTIDE SEQUENCE [LARGE SCALE GENOMIC DNA]</scope>
    <source>
        <strain evidence="3 4">Ellin514</strain>
    </source>
</reference>
<keyword evidence="2 3" id="KW-0808">Transferase</keyword>
<dbReference type="PANTHER" id="PTHR30160">
    <property type="entry name" value="TETRAACYLDISACCHARIDE 4'-KINASE-RELATED"/>
    <property type="match status" value="1"/>
</dbReference>
<evidence type="ECO:0000256" key="1">
    <source>
        <dbReference type="ARBA" id="ARBA00022676"/>
    </source>
</evidence>
<sequence>MENILLIKLKCMGDVVFTIPAVHLLRANFPKARITYLTSQENRAIVEQFDGVDEVWSIDRAVFKRGDLKCALSSMLNLLGRLRRAKFSLVIDLQSYGETALLTRLTGANERWAWVLGDRFRRHAYTKVIPRQDHRHPVDVNLDLLTQFGLKTAPVCNKLSVVGEGQDAAYQFFARNQLDPLKPTVVIQAFTSAAHKNWPLEHYLAVAKHWRNQGVQIIFSGGMKEKHLFGAVEAEGFPVCIGESFRTLSWIIKLSKLVIGGDTGLLHLALSIGTQVVVLMVPSGTGSPIPYSHPECVVKPTVGDDLKTITIQIVNDSIGRVLLCRELSANLPNQPRVW</sequence>
<keyword evidence="4" id="KW-1185">Reference proteome</keyword>
<dbReference type="GO" id="GO:0009244">
    <property type="term" value="P:lipopolysaccharide core region biosynthetic process"/>
    <property type="evidence" value="ECO:0007669"/>
    <property type="project" value="TreeGrafter"/>
</dbReference>
<evidence type="ECO:0000256" key="2">
    <source>
        <dbReference type="ARBA" id="ARBA00022679"/>
    </source>
</evidence>
<dbReference type="Pfam" id="PF01075">
    <property type="entry name" value="Glyco_transf_9"/>
    <property type="match status" value="1"/>
</dbReference>
<dbReference type="SUPFAM" id="SSF53756">
    <property type="entry name" value="UDP-Glycosyltransferase/glycogen phosphorylase"/>
    <property type="match status" value="1"/>
</dbReference>
<dbReference type="STRING" id="320771.Cflav_PD3956"/>